<dbReference type="PROSITE" id="PS50043">
    <property type="entry name" value="HTH_LUXR_2"/>
    <property type="match status" value="1"/>
</dbReference>
<dbReference type="CDD" id="cd06170">
    <property type="entry name" value="LuxR_C_like"/>
    <property type="match status" value="1"/>
</dbReference>
<organism evidence="2 3">
    <name type="scientific">Actinacidiphila cocklensis</name>
    <dbReference type="NCBI Taxonomy" id="887465"/>
    <lineage>
        <taxon>Bacteria</taxon>
        <taxon>Bacillati</taxon>
        <taxon>Actinomycetota</taxon>
        <taxon>Actinomycetes</taxon>
        <taxon>Kitasatosporales</taxon>
        <taxon>Streptomycetaceae</taxon>
        <taxon>Actinacidiphila</taxon>
    </lineage>
</organism>
<proteinExistence type="predicted"/>
<dbReference type="InterPro" id="IPR036388">
    <property type="entry name" value="WH-like_DNA-bd_sf"/>
</dbReference>
<dbReference type="GO" id="GO:0003677">
    <property type="term" value="F:DNA binding"/>
    <property type="evidence" value="ECO:0007669"/>
    <property type="project" value="InterPro"/>
</dbReference>
<dbReference type="Proteomes" id="UP001152519">
    <property type="component" value="Unassembled WGS sequence"/>
</dbReference>
<accession>A0A9W4GUU4</accession>
<dbReference type="AlphaFoldDB" id="A0A9W4GUU4"/>
<reference evidence="2" key="1">
    <citation type="submission" date="2021-05" db="EMBL/GenBank/DDBJ databases">
        <authorList>
            <person name="Arsene-Ploetze F."/>
        </authorList>
    </citation>
    <scope>NUCLEOTIDE SEQUENCE</scope>
    <source>
        <strain evidence="2">DSM 42138</strain>
    </source>
</reference>
<dbReference type="SMART" id="SM00421">
    <property type="entry name" value="HTH_LUXR"/>
    <property type="match status" value="1"/>
</dbReference>
<gene>
    <name evidence="2" type="ORF">SCOCK_70233</name>
</gene>
<dbReference type="InterPro" id="IPR016032">
    <property type="entry name" value="Sig_transdc_resp-reg_C-effctor"/>
</dbReference>
<dbReference type="InterPro" id="IPR000792">
    <property type="entry name" value="Tscrpt_reg_LuxR_C"/>
</dbReference>
<dbReference type="EMBL" id="CAJSLV010000103">
    <property type="protein sequence ID" value="CAG6398549.1"/>
    <property type="molecule type" value="Genomic_DNA"/>
</dbReference>
<evidence type="ECO:0000313" key="2">
    <source>
        <dbReference type="EMBL" id="CAG6398549.1"/>
    </source>
</evidence>
<evidence type="ECO:0000313" key="3">
    <source>
        <dbReference type="Proteomes" id="UP001152519"/>
    </source>
</evidence>
<dbReference type="SUPFAM" id="SSF46894">
    <property type="entry name" value="C-terminal effector domain of the bipartite response regulators"/>
    <property type="match status" value="1"/>
</dbReference>
<name>A0A9W4GUU4_9ACTN</name>
<dbReference type="Gene3D" id="1.10.10.10">
    <property type="entry name" value="Winged helix-like DNA-binding domain superfamily/Winged helix DNA-binding domain"/>
    <property type="match status" value="1"/>
</dbReference>
<dbReference type="GO" id="GO:0006355">
    <property type="term" value="P:regulation of DNA-templated transcription"/>
    <property type="evidence" value="ECO:0007669"/>
    <property type="project" value="InterPro"/>
</dbReference>
<keyword evidence="3" id="KW-1185">Reference proteome</keyword>
<feature type="domain" description="HTH luxR-type" evidence="1">
    <location>
        <begin position="184"/>
        <end position="249"/>
    </location>
</feature>
<dbReference type="PANTHER" id="PTHR34293:SF1">
    <property type="entry name" value="HTH-TYPE TRANSCRIPTIONAL REGULATOR TRMBL2"/>
    <property type="match status" value="1"/>
</dbReference>
<sequence>MPGAGWFCKVPGAVFEAEAGAGQRVPEGTARVVVEEYPLPQQHEQVLRELTDAVRESADALRQGGGWTGGAGLEAVLALDAAMARRGVRVRAVYPRALLAVPRHAAHLRQVSDAGVSVRVLDHVPHDLLVFDGETACLTSGQACGADEPAPPLVRVRGPLLAASFAAIYESYWQRATPLSRTSAGPHHAQLSAREREVIRLMTNGYSDDRIARKLGITTPDVQSVMTALMERLDAGSRFEAGYKLAREVDPRDL</sequence>
<dbReference type="PANTHER" id="PTHR34293">
    <property type="entry name" value="HTH-TYPE TRANSCRIPTIONAL REGULATOR TRMBL2"/>
    <property type="match status" value="1"/>
</dbReference>
<dbReference type="SUPFAM" id="SSF56024">
    <property type="entry name" value="Phospholipase D/nuclease"/>
    <property type="match status" value="1"/>
</dbReference>
<comment type="caution">
    <text evidence="2">The sequence shown here is derived from an EMBL/GenBank/DDBJ whole genome shotgun (WGS) entry which is preliminary data.</text>
</comment>
<evidence type="ECO:0000259" key="1">
    <source>
        <dbReference type="PROSITE" id="PS50043"/>
    </source>
</evidence>
<dbReference type="Pfam" id="PF00196">
    <property type="entry name" value="GerE"/>
    <property type="match status" value="1"/>
</dbReference>
<protein>
    <submittedName>
        <fullName evidence="2">Regulatory protein, luxR family</fullName>
    </submittedName>
</protein>
<dbReference type="InterPro" id="IPR051797">
    <property type="entry name" value="TrmB-like"/>
</dbReference>